<dbReference type="Proteomes" id="UP001148614">
    <property type="component" value="Unassembled WGS sequence"/>
</dbReference>
<dbReference type="InterPro" id="IPR049326">
    <property type="entry name" value="Rhodopsin_dom_fungi"/>
</dbReference>
<comment type="caution">
    <text evidence="9">The sequence shown here is derived from an EMBL/GenBank/DDBJ whole genome shotgun (WGS) entry which is preliminary data.</text>
</comment>
<evidence type="ECO:0000256" key="7">
    <source>
        <dbReference type="SAM" id="Phobius"/>
    </source>
</evidence>
<evidence type="ECO:0000256" key="4">
    <source>
        <dbReference type="ARBA" id="ARBA00023136"/>
    </source>
</evidence>
<feature type="transmembrane region" description="Helical" evidence="7">
    <location>
        <begin position="127"/>
        <end position="149"/>
    </location>
</feature>
<protein>
    <recommendedName>
        <fullName evidence="8">Rhodopsin domain-containing protein</fullName>
    </recommendedName>
</protein>
<dbReference type="PANTHER" id="PTHR33048:SF96">
    <property type="entry name" value="INTEGRAL MEMBRANE PROTEIN"/>
    <property type="match status" value="1"/>
</dbReference>
<evidence type="ECO:0000313" key="10">
    <source>
        <dbReference type="Proteomes" id="UP001148614"/>
    </source>
</evidence>
<dbReference type="GO" id="GO:0016020">
    <property type="term" value="C:membrane"/>
    <property type="evidence" value="ECO:0007669"/>
    <property type="project" value="UniProtKB-SubCell"/>
</dbReference>
<dbReference type="EMBL" id="JANPWZ010001517">
    <property type="protein sequence ID" value="KAJ3565204.1"/>
    <property type="molecule type" value="Genomic_DNA"/>
</dbReference>
<name>A0A9W8N9Q2_9PEZI</name>
<feature type="transmembrane region" description="Helical" evidence="7">
    <location>
        <begin position="265"/>
        <end position="285"/>
    </location>
</feature>
<evidence type="ECO:0000256" key="2">
    <source>
        <dbReference type="ARBA" id="ARBA00022692"/>
    </source>
</evidence>
<feature type="transmembrane region" description="Helical" evidence="7">
    <location>
        <begin position="15"/>
        <end position="38"/>
    </location>
</feature>
<evidence type="ECO:0000256" key="1">
    <source>
        <dbReference type="ARBA" id="ARBA00004141"/>
    </source>
</evidence>
<feature type="region of interest" description="Disordered" evidence="6">
    <location>
        <begin position="404"/>
        <end position="443"/>
    </location>
</feature>
<keyword evidence="4 7" id="KW-0472">Membrane</keyword>
<feature type="region of interest" description="Disordered" evidence="6">
    <location>
        <begin position="300"/>
        <end position="322"/>
    </location>
</feature>
<sequence>MAPQDPNAPTDSNGAGLLVAASVTLFISWLSVALRTYVRAGMTMSFQVDDWVMLAGLANFTVSCSFVFVGFTYGLGRHNRSLSQHDEIEALKYQALATASYVSNMWLIKLSIGLFLFRLADQRRYKWILGVSIVVVGIWSLTLFFWNIFQCNPVPAQWDYTILARDPTAHCVSADEIVSAAYALSALTILSDWLYALLPIPLIWRVKMTPQAKLSVIGVLSLGVFASVATLIRLKFLADLTDTSDILRPSVSLTTIPPPDAGTDAMIWTLVEPGIAISAASLATIRPLLRRWKIRGFTHSERSRGTGAPSQDQGSRIKRVSKMPGFGPQDVTLVDIELAPTHTLSPVTGLQTPKFAAQKISYLPKAFDPEPDEYSREQSLAFRSQSSTIRREDTKSEMFIIDGIESPPSTSDAHVTGTWLDQESDGSSLELTGPGYASRHHGL</sequence>
<keyword evidence="3 7" id="KW-1133">Transmembrane helix</keyword>
<evidence type="ECO:0000256" key="3">
    <source>
        <dbReference type="ARBA" id="ARBA00022989"/>
    </source>
</evidence>
<feature type="transmembrane region" description="Helical" evidence="7">
    <location>
        <begin position="50"/>
        <end position="75"/>
    </location>
</feature>
<dbReference type="AlphaFoldDB" id="A0A9W8N9Q2"/>
<comment type="similarity">
    <text evidence="5">Belongs to the SAT4 family.</text>
</comment>
<feature type="transmembrane region" description="Helical" evidence="7">
    <location>
        <begin position="95"/>
        <end position="120"/>
    </location>
</feature>
<evidence type="ECO:0000256" key="6">
    <source>
        <dbReference type="SAM" id="MobiDB-lite"/>
    </source>
</evidence>
<comment type="subcellular location">
    <subcellularLocation>
        <location evidence="1">Membrane</location>
        <topology evidence="1">Multi-pass membrane protein</topology>
    </subcellularLocation>
</comment>
<dbReference type="PANTHER" id="PTHR33048">
    <property type="entry name" value="PTH11-LIKE INTEGRAL MEMBRANE PROTEIN (AFU_ORTHOLOGUE AFUA_5G11245)"/>
    <property type="match status" value="1"/>
</dbReference>
<feature type="transmembrane region" description="Helical" evidence="7">
    <location>
        <begin position="216"/>
        <end position="234"/>
    </location>
</feature>
<feature type="compositionally biased region" description="Polar residues" evidence="6">
    <location>
        <begin position="407"/>
        <end position="430"/>
    </location>
</feature>
<feature type="transmembrane region" description="Helical" evidence="7">
    <location>
        <begin position="182"/>
        <end position="204"/>
    </location>
</feature>
<dbReference type="Pfam" id="PF20684">
    <property type="entry name" value="Fung_rhodopsin"/>
    <property type="match status" value="1"/>
</dbReference>
<keyword evidence="10" id="KW-1185">Reference proteome</keyword>
<evidence type="ECO:0000259" key="8">
    <source>
        <dbReference type="Pfam" id="PF20684"/>
    </source>
</evidence>
<keyword evidence="2 7" id="KW-0812">Transmembrane</keyword>
<gene>
    <name evidence="9" type="ORF">NPX13_g7588</name>
</gene>
<dbReference type="InterPro" id="IPR052337">
    <property type="entry name" value="SAT4-like"/>
</dbReference>
<evidence type="ECO:0000256" key="5">
    <source>
        <dbReference type="ARBA" id="ARBA00038359"/>
    </source>
</evidence>
<organism evidence="9 10">
    <name type="scientific">Xylaria arbuscula</name>
    <dbReference type="NCBI Taxonomy" id="114810"/>
    <lineage>
        <taxon>Eukaryota</taxon>
        <taxon>Fungi</taxon>
        <taxon>Dikarya</taxon>
        <taxon>Ascomycota</taxon>
        <taxon>Pezizomycotina</taxon>
        <taxon>Sordariomycetes</taxon>
        <taxon>Xylariomycetidae</taxon>
        <taxon>Xylariales</taxon>
        <taxon>Xylariaceae</taxon>
        <taxon>Xylaria</taxon>
    </lineage>
</organism>
<reference evidence="9" key="1">
    <citation type="submission" date="2022-07" db="EMBL/GenBank/DDBJ databases">
        <title>Genome Sequence of Xylaria arbuscula.</title>
        <authorList>
            <person name="Buettner E."/>
        </authorList>
    </citation>
    <scope>NUCLEOTIDE SEQUENCE</scope>
    <source>
        <strain evidence="9">VT107</strain>
    </source>
</reference>
<proteinExistence type="inferred from homology"/>
<feature type="domain" description="Rhodopsin" evidence="8">
    <location>
        <begin position="34"/>
        <end position="291"/>
    </location>
</feature>
<evidence type="ECO:0000313" key="9">
    <source>
        <dbReference type="EMBL" id="KAJ3565204.1"/>
    </source>
</evidence>
<dbReference type="VEuPathDB" id="FungiDB:F4678DRAFT_9676"/>
<accession>A0A9W8N9Q2</accession>